<keyword evidence="6 8" id="KW-0342">GTP-binding</keyword>
<evidence type="ECO:0000256" key="10">
    <source>
        <dbReference type="RuleBase" id="RU004481"/>
    </source>
</evidence>
<feature type="domain" description="EngA-type G" evidence="12">
    <location>
        <begin position="3"/>
        <end position="167"/>
    </location>
</feature>
<feature type="binding site" evidence="8">
    <location>
        <begin position="119"/>
        <end position="122"/>
    </location>
    <ligand>
        <name>GTP</name>
        <dbReference type="ChEBI" id="CHEBI:37565"/>
        <label>1</label>
    </ligand>
</feature>
<evidence type="ECO:0000313" key="14">
    <source>
        <dbReference type="Proteomes" id="UP000192936"/>
    </source>
</evidence>
<proteinExistence type="inferred from homology"/>
<protein>
    <recommendedName>
        <fullName evidence="2 8">GTPase Der</fullName>
    </recommendedName>
    <alternativeName>
        <fullName evidence="7 8">GTP-binding protein EngA</fullName>
    </alternativeName>
</protein>
<evidence type="ECO:0000256" key="6">
    <source>
        <dbReference type="ARBA" id="ARBA00023134"/>
    </source>
</evidence>
<dbReference type="InterPro" id="IPR027417">
    <property type="entry name" value="P-loop_NTPase"/>
</dbReference>
<feature type="compositionally biased region" description="Acidic residues" evidence="11">
    <location>
        <begin position="167"/>
        <end position="178"/>
    </location>
</feature>
<dbReference type="FunFam" id="3.30.300.20:FF:000004">
    <property type="entry name" value="GTPase Der"/>
    <property type="match status" value="1"/>
</dbReference>
<dbReference type="NCBIfam" id="TIGR03594">
    <property type="entry name" value="GTPase_EngA"/>
    <property type="match status" value="1"/>
</dbReference>
<dbReference type="CDD" id="cd01894">
    <property type="entry name" value="EngA1"/>
    <property type="match status" value="1"/>
</dbReference>
<evidence type="ECO:0000259" key="12">
    <source>
        <dbReference type="PROSITE" id="PS51712"/>
    </source>
</evidence>
<dbReference type="InterPro" id="IPR015946">
    <property type="entry name" value="KH_dom-like_a/b"/>
</dbReference>
<dbReference type="SUPFAM" id="SSF52540">
    <property type="entry name" value="P-loop containing nucleoside triphosphate hydrolases"/>
    <property type="match status" value="2"/>
</dbReference>
<evidence type="ECO:0000256" key="11">
    <source>
        <dbReference type="SAM" id="MobiDB-lite"/>
    </source>
</evidence>
<comment type="similarity">
    <text evidence="1 8 9 10">Belongs to the TRAFAC class TrmE-Era-EngA-EngB-Septin-like GTPase superfamily. EngA (Der) GTPase family.</text>
</comment>
<dbReference type="Gene3D" id="3.40.50.300">
    <property type="entry name" value="P-loop containing nucleotide triphosphate hydrolases"/>
    <property type="match status" value="2"/>
</dbReference>
<dbReference type="HAMAP" id="MF_00195">
    <property type="entry name" value="GTPase_Der"/>
    <property type="match status" value="1"/>
</dbReference>
<keyword evidence="3 8" id="KW-0690">Ribosome biogenesis</keyword>
<dbReference type="InterPro" id="IPR006073">
    <property type="entry name" value="GTP-bd"/>
</dbReference>
<dbReference type="Proteomes" id="UP000192936">
    <property type="component" value="Unassembled WGS sequence"/>
</dbReference>
<dbReference type="PANTHER" id="PTHR43834:SF6">
    <property type="entry name" value="GTPASE DER"/>
    <property type="match status" value="1"/>
</dbReference>
<dbReference type="InterPro" id="IPR031166">
    <property type="entry name" value="G_ENGA"/>
</dbReference>
<dbReference type="InterPro" id="IPR005225">
    <property type="entry name" value="Small_GTP-bd"/>
</dbReference>
<comment type="subunit">
    <text evidence="8">Associates with the 50S ribosomal subunit.</text>
</comment>
<keyword evidence="4 10" id="KW-0677">Repeat</keyword>
<dbReference type="Pfam" id="PF14714">
    <property type="entry name" value="KH_dom-like"/>
    <property type="match status" value="1"/>
</dbReference>
<dbReference type="InterPro" id="IPR003593">
    <property type="entry name" value="AAA+_ATPase"/>
</dbReference>
<dbReference type="Gene3D" id="3.30.300.20">
    <property type="match status" value="1"/>
</dbReference>
<gene>
    <name evidence="8" type="primary">der</name>
    <name evidence="13" type="ORF">SAMN02982917_4762</name>
</gene>
<evidence type="ECO:0000313" key="13">
    <source>
        <dbReference type="EMBL" id="SMF77959.1"/>
    </source>
</evidence>
<dbReference type="SMART" id="SM00382">
    <property type="entry name" value="AAA"/>
    <property type="match status" value="2"/>
</dbReference>
<dbReference type="NCBIfam" id="TIGR00231">
    <property type="entry name" value="small_GTP"/>
    <property type="match status" value="2"/>
</dbReference>
<feature type="domain" description="EngA-type G" evidence="12">
    <location>
        <begin position="198"/>
        <end position="373"/>
    </location>
</feature>
<evidence type="ECO:0000256" key="7">
    <source>
        <dbReference type="ARBA" id="ARBA00032345"/>
    </source>
</evidence>
<feature type="binding site" evidence="8">
    <location>
        <begin position="9"/>
        <end position="16"/>
    </location>
    <ligand>
        <name>GTP</name>
        <dbReference type="ChEBI" id="CHEBI:37565"/>
        <label>1</label>
    </ligand>
</feature>
<feature type="region of interest" description="Disordered" evidence="11">
    <location>
        <begin position="162"/>
        <end position="194"/>
    </location>
</feature>
<dbReference type="CDD" id="cd01895">
    <property type="entry name" value="EngA2"/>
    <property type="match status" value="1"/>
</dbReference>
<accession>A0A1X7H1H8</accession>
<feature type="binding site" evidence="8">
    <location>
        <begin position="251"/>
        <end position="255"/>
    </location>
    <ligand>
        <name>GTP</name>
        <dbReference type="ChEBI" id="CHEBI:37565"/>
        <label>2</label>
    </ligand>
</feature>
<dbReference type="FunFam" id="3.40.50.300:FF:000040">
    <property type="entry name" value="GTPase Der"/>
    <property type="match status" value="1"/>
</dbReference>
<dbReference type="GO" id="GO:0042254">
    <property type="term" value="P:ribosome biogenesis"/>
    <property type="evidence" value="ECO:0007669"/>
    <property type="project" value="UniProtKB-KW"/>
</dbReference>
<sequence length="464" mass="51350">MSFTVVLVGRPNVGKSTLFNRLAGKKLALVDDTPGVTRDWRSAPAHVGGLSFTVVDTAGLEDVTDDSLEARMRRQTEQALERADVALFIIDARAGITPLDRHFANLLRRGKTPVLLVANKTEGKAGQPGMFEAYELGLGDPIPLSAEHGEGMADLVEALLPYAPPEDGGEVEEKDDGFDPSIPVGDQPEPEEDRSKPIQIAIVGRPNVGKSTLLNSLLGEERVLTGPEAGMTRDAITVDWEWRDRRFKLVDTAGMRRRARVDEKVEKLAVADSLRVIRMANVVVLVVDAAAILDKQDLTIARLVISEGRALVIAVNKWDTVDDRAMALRQVEDKLQASLGYIKGVKVVTISALKGHKLDTLLDGVLETYTVWNRRIPTAQLNRWIEGVLEHHPPPLVEGRRVKIRYVTQVKTRPPTFALFVNKPLDLPESYQRYLTTHLRDSFDMPGVPVRLLLRKGKNPYAED</sequence>
<dbReference type="OrthoDB" id="9805918at2"/>
<reference evidence="13 14" key="1">
    <citation type="submission" date="2017-04" db="EMBL/GenBank/DDBJ databases">
        <authorList>
            <person name="Afonso C.L."/>
            <person name="Miller P.J."/>
            <person name="Scott M.A."/>
            <person name="Spackman E."/>
            <person name="Goraichik I."/>
            <person name="Dimitrov K.M."/>
            <person name="Suarez D.L."/>
            <person name="Swayne D.E."/>
        </authorList>
    </citation>
    <scope>NUCLEOTIDE SEQUENCE [LARGE SCALE GENOMIC DNA]</scope>
    <source>
        <strain evidence="13 14">A2P</strain>
    </source>
</reference>
<evidence type="ECO:0000256" key="8">
    <source>
        <dbReference type="HAMAP-Rule" id="MF_00195"/>
    </source>
</evidence>
<evidence type="ECO:0000256" key="5">
    <source>
        <dbReference type="ARBA" id="ARBA00022741"/>
    </source>
</evidence>
<evidence type="ECO:0000256" key="2">
    <source>
        <dbReference type="ARBA" id="ARBA00020953"/>
    </source>
</evidence>
<keyword evidence="5 8" id="KW-0547">Nucleotide-binding</keyword>
<dbReference type="InterPro" id="IPR032859">
    <property type="entry name" value="KH_dom-like"/>
</dbReference>
<evidence type="ECO:0000256" key="1">
    <source>
        <dbReference type="ARBA" id="ARBA00008279"/>
    </source>
</evidence>
<feature type="binding site" evidence="8">
    <location>
        <begin position="204"/>
        <end position="211"/>
    </location>
    <ligand>
        <name>GTP</name>
        <dbReference type="ChEBI" id="CHEBI:37565"/>
        <label>2</label>
    </ligand>
</feature>
<dbReference type="InterPro" id="IPR016484">
    <property type="entry name" value="GTPase_Der"/>
</dbReference>
<name>A0A1X7H1H8_9PROT</name>
<evidence type="ECO:0000256" key="4">
    <source>
        <dbReference type="ARBA" id="ARBA00022737"/>
    </source>
</evidence>
<dbReference type="EMBL" id="FXAK01000007">
    <property type="protein sequence ID" value="SMF77959.1"/>
    <property type="molecule type" value="Genomic_DNA"/>
</dbReference>
<dbReference type="RefSeq" id="WP_085089624.1">
    <property type="nucleotide sequence ID" value="NZ_FXAK01000007.1"/>
</dbReference>
<comment type="function">
    <text evidence="8 10">GTPase that plays an essential role in the late steps of ribosome biogenesis.</text>
</comment>
<feature type="binding site" evidence="8">
    <location>
        <begin position="56"/>
        <end position="60"/>
    </location>
    <ligand>
        <name>GTP</name>
        <dbReference type="ChEBI" id="CHEBI:37565"/>
        <label>1</label>
    </ligand>
</feature>
<dbReference type="PIRSF" id="PIRSF006485">
    <property type="entry name" value="GTP-binding_EngA"/>
    <property type="match status" value="1"/>
</dbReference>
<dbReference type="STRING" id="286727.SAMN02982917_4762"/>
<dbReference type="PANTHER" id="PTHR43834">
    <property type="entry name" value="GTPASE DER"/>
    <property type="match status" value="1"/>
</dbReference>
<dbReference type="AlphaFoldDB" id="A0A1X7H1H8"/>
<dbReference type="PROSITE" id="PS51712">
    <property type="entry name" value="G_ENGA"/>
    <property type="match status" value="2"/>
</dbReference>
<evidence type="ECO:0000256" key="3">
    <source>
        <dbReference type="ARBA" id="ARBA00022517"/>
    </source>
</evidence>
<dbReference type="GO" id="GO:0005525">
    <property type="term" value="F:GTP binding"/>
    <property type="evidence" value="ECO:0007669"/>
    <property type="project" value="UniProtKB-UniRule"/>
</dbReference>
<evidence type="ECO:0000256" key="9">
    <source>
        <dbReference type="PROSITE-ProRule" id="PRU01049"/>
    </source>
</evidence>
<dbReference type="Pfam" id="PF01926">
    <property type="entry name" value="MMR_HSR1"/>
    <property type="match status" value="2"/>
</dbReference>
<dbReference type="PRINTS" id="PR00326">
    <property type="entry name" value="GTP1OBG"/>
</dbReference>
<feature type="binding site" evidence="8">
    <location>
        <begin position="316"/>
        <end position="319"/>
    </location>
    <ligand>
        <name>GTP</name>
        <dbReference type="ChEBI" id="CHEBI:37565"/>
        <label>2</label>
    </ligand>
</feature>
<organism evidence="13 14">
    <name type="scientific">Azospirillum oryzae</name>
    <dbReference type="NCBI Taxonomy" id="286727"/>
    <lineage>
        <taxon>Bacteria</taxon>
        <taxon>Pseudomonadati</taxon>
        <taxon>Pseudomonadota</taxon>
        <taxon>Alphaproteobacteria</taxon>
        <taxon>Rhodospirillales</taxon>
        <taxon>Azospirillaceae</taxon>
        <taxon>Azospirillum</taxon>
    </lineage>
</organism>